<accession>A0A081BCN1</accession>
<dbReference type="Proteomes" id="UP000028702">
    <property type="component" value="Unassembled WGS sequence"/>
</dbReference>
<proteinExistence type="predicted"/>
<sequence>MDEIEFLSLSDIDEAEIIALMNNPLVGKQMPLLAGGFSAEDCRAFLAAKQKLWDEHGFGPWAFRINGAFAGWGGLQPQDGDADFGLVLHPDYWGWGWKIFKKMREKAFGPMQLASITILLPPSRPNTKAVRRGGFVQDGELVVGGARFLRFRLKNPAL</sequence>
<keyword evidence="3" id="KW-1185">Reference proteome</keyword>
<dbReference type="Pfam" id="PF13302">
    <property type="entry name" value="Acetyltransf_3"/>
    <property type="match status" value="1"/>
</dbReference>
<dbReference type="eggNOG" id="COG1670">
    <property type="taxonomic scope" value="Bacteria"/>
</dbReference>
<dbReference type="STRING" id="1333998.M2A_2298"/>
<protein>
    <submittedName>
        <fullName evidence="2">GCN5-related N-acetyltransferase</fullName>
    </submittedName>
</protein>
<dbReference type="Gene3D" id="3.40.630.30">
    <property type="match status" value="1"/>
</dbReference>
<dbReference type="InterPro" id="IPR016181">
    <property type="entry name" value="Acyl_CoA_acyltransferase"/>
</dbReference>
<feature type="domain" description="N-acetyltransferase" evidence="1">
    <location>
        <begin position="13"/>
        <end position="99"/>
    </location>
</feature>
<comment type="caution">
    <text evidence="2">The sequence shown here is derived from an EMBL/GenBank/DDBJ whole genome shotgun (WGS) entry which is preliminary data.</text>
</comment>
<dbReference type="InterPro" id="IPR000182">
    <property type="entry name" value="GNAT_dom"/>
</dbReference>
<dbReference type="AlphaFoldDB" id="A0A081BCN1"/>
<evidence type="ECO:0000313" key="2">
    <source>
        <dbReference type="EMBL" id="GAK45799.1"/>
    </source>
</evidence>
<evidence type="ECO:0000259" key="1">
    <source>
        <dbReference type="Pfam" id="PF13302"/>
    </source>
</evidence>
<gene>
    <name evidence="2" type="ORF">M2A_2298</name>
</gene>
<dbReference type="GO" id="GO:0016747">
    <property type="term" value="F:acyltransferase activity, transferring groups other than amino-acyl groups"/>
    <property type="evidence" value="ECO:0007669"/>
    <property type="project" value="InterPro"/>
</dbReference>
<keyword evidence="2" id="KW-0808">Transferase</keyword>
<dbReference type="RefSeq" id="WP_197052919.1">
    <property type="nucleotide sequence ID" value="NZ_BBIO01000012.1"/>
</dbReference>
<reference evidence="2 3" key="1">
    <citation type="submission" date="2014-07" db="EMBL/GenBank/DDBJ databases">
        <title>Tepidicaulis marinum gen. nov., sp. nov., a novel marine bacterium denitrifying nitrate to nitrous oxide strictly under microaerobic conditions.</title>
        <authorList>
            <person name="Takeuchi M."/>
            <person name="Yamagishi T."/>
            <person name="Kamagata Y."/>
            <person name="Oshima K."/>
            <person name="Hattori M."/>
            <person name="Katayama T."/>
            <person name="Hanada S."/>
            <person name="Tamaki H."/>
            <person name="Marumo K."/>
            <person name="Maeda H."/>
            <person name="Nedachi M."/>
            <person name="Iwasaki W."/>
            <person name="Suwa Y."/>
            <person name="Sakata S."/>
        </authorList>
    </citation>
    <scope>NUCLEOTIDE SEQUENCE [LARGE SCALE GENOMIC DNA]</scope>
    <source>
        <strain evidence="2 3">MA2</strain>
    </source>
</reference>
<evidence type="ECO:0000313" key="3">
    <source>
        <dbReference type="Proteomes" id="UP000028702"/>
    </source>
</evidence>
<name>A0A081BCN1_9HYPH</name>
<organism evidence="2 3">
    <name type="scientific">Tepidicaulis marinus</name>
    <dbReference type="NCBI Taxonomy" id="1333998"/>
    <lineage>
        <taxon>Bacteria</taxon>
        <taxon>Pseudomonadati</taxon>
        <taxon>Pseudomonadota</taxon>
        <taxon>Alphaproteobacteria</taxon>
        <taxon>Hyphomicrobiales</taxon>
        <taxon>Parvibaculaceae</taxon>
        <taxon>Tepidicaulis</taxon>
    </lineage>
</organism>
<dbReference type="SUPFAM" id="SSF55729">
    <property type="entry name" value="Acyl-CoA N-acyltransferases (Nat)"/>
    <property type="match status" value="1"/>
</dbReference>
<dbReference type="EMBL" id="BBIO01000012">
    <property type="protein sequence ID" value="GAK45799.1"/>
    <property type="molecule type" value="Genomic_DNA"/>
</dbReference>